<comment type="caution">
    <text evidence="2">The sequence shown here is derived from an EMBL/GenBank/DDBJ whole genome shotgun (WGS) entry which is preliminary data.</text>
</comment>
<dbReference type="Proteomes" id="UP001626550">
    <property type="component" value="Unassembled WGS sequence"/>
</dbReference>
<accession>A0ABD2Q6P7</accession>
<dbReference type="AlphaFoldDB" id="A0ABD2Q6P7"/>
<reference evidence="2 3" key="1">
    <citation type="submission" date="2024-11" db="EMBL/GenBank/DDBJ databases">
        <title>Adaptive evolution of stress response genes in parasites aligns with host niche diversity.</title>
        <authorList>
            <person name="Hahn C."/>
            <person name="Resl P."/>
        </authorList>
    </citation>
    <scope>NUCLEOTIDE SEQUENCE [LARGE SCALE GENOMIC DNA]</scope>
    <source>
        <strain evidence="2">EGGRZ-B1_66</strain>
        <tissue evidence="2">Body</tissue>
    </source>
</reference>
<keyword evidence="1" id="KW-0175">Coiled coil</keyword>
<dbReference type="EMBL" id="JBJKFK010001013">
    <property type="protein sequence ID" value="KAL3314396.1"/>
    <property type="molecule type" value="Genomic_DNA"/>
</dbReference>
<evidence type="ECO:0000256" key="1">
    <source>
        <dbReference type="SAM" id="Coils"/>
    </source>
</evidence>
<keyword evidence="3" id="KW-1185">Reference proteome</keyword>
<proteinExistence type="predicted"/>
<protein>
    <submittedName>
        <fullName evidence="2">Myosin-10</fullName>
    </submittedName>
</protein>
<organism evidence="2 3">
    <name type="scientific">Cichlidogyrus casuarinus</name>
    <dbReference type="NCBI Taxonomy" id="1844966"/>
    <lineage>
        <taxon>Eukaryota</taxon>
        <taxon>Metazoa</taxon>
        <taxon>Spiralia</taxon>
        <taxon>Lophotrochozoa</taxon>
        <taxon>Platyhelminthes</taxon>
        <taxon>Monogenea</taxon>
        <taxon>Monopisthocotylea</taxon>
        <taxon>Dactylogyridea</taxon>
        <taxon>Ancyrocephalidae</taxon>
        <taxon>Cichlidogyrus</taxon>
    </lineage>
</organism>
<feature type="coiled-coil region" evidence="1">
    <location>
        <begin position="112"/>
        <end position="223"/>
    </location>
</feature>
<evidence type="ECO:0000313" key="2">
    <source>
        <dbReference type="EMBL" id="KAL3314396.1"/>
    </source>
</evidence>
<gene>
    <name evidence="2" type="primary">MYH10_3</name>
    <name evidence="2" type="ORF">Ciccas_006990</name>
</gene>
<name>A0ABD2Q6P7_9PLAT</name>
<sequence length="344" mass="40222">MRATLGVDQDKINFSEFRNCIQEYYSLKNSTGLMSPIPTQLSIEHLGSIDEQESFNFLEEQYVCEGELRTNPYKPCMNQNTFDEIDESTSTSGVGGSLIGMATVNPVTMHELDVMYQEHERLKNDIIELQSQVLKTNEGREQAIDECRQLQNKLSFMEVHFREIEQNWKDKFDAQLDEMQSKISLEHRTPKENEELARLLKDREELKQQKVLVEKQLHKTESSYSDLKMSFEDYKHRTGKQMVDNLREKERAMGLMEQIHLELEVTRGKLNLAMGQPVDLEQYSENSKRLYEMIHKSTASESRLRSPSLGCWIETDKALKCKLLIDLFSQAFRLTHKCTCRMQR</sequence>
<evidence type="ECO:0000313" key="3">
    <source>
        <dbReference type="Proteomes" id="UP001626550"/>
    </source>
</evidence>